<gene>
    <name evidence="7" type="ORF">Verru16b_01085</name>
</gene>
<dbReference type="GO" id="GO:0004601">
    <property type="term" value="F:peroxidase activity"/>
    <property type="evidence" value="ECO:0007669"/>
    <property type="project" value="UniProtKB-KW"/>
</dbReference>
<dbReference type="SUPFAM" id="SSF54909">
    <property type="entry name" value="Dimeric alpha+beta barrel"/>
    <property type="match status" value="1"/>
</dbReference>
<comment type="cofactor">
    <cofactor evidence="1">
        <name>heme b</name>
        <dbReference type="ChEBI" id="CHEBI:60344"/>
    </cofactor>
</comment>
<accession>A0A1D8AT00</accession>
<evidence type="ECO:0000256" key="2">
    <source>
        <dbReference type="ARBA" id="ARBA00022559"/>
    </source>
</evidence>
<dbReference type="PANTHER" id="PTHR30521">
    <property type="entry name" value="DEFERROCHELATASE/PEROXIDASE"/>
    <property type="match status" value="1"/>
</dbReference>
<evidence type="ECO:0000256" key="6">
    <source>
        <dbReference type="ARBA" id="ARBA00023004"/>
    </source>
</evidence>
<dbReference type="KEGG" id="obg:Verru16b_01085"/>
<dbReference type="STRING" id="1838286.Verru16b_01085"/>
<dbReference type="GO" id="GO:0005829">
    <property type="term" value="C:cytosol"/>
    <property type="evidence" value="ECO:0007669"/>
    <property type="project" value="TreeGrafter"/>
</dbReference>
<evidence type="ECO:0008006" key="9">
    <source>
        <dbReference type="Google" id="ProtNLM"/>
    </source>
</evidence>
<dbReference type="AlphaFoldDB" id="A0A1D8AT00"/>
<dbReference type="GO" id="GO:0046872">
    <property type="term" value="F:metal ion binding"/>
    <property type="evidence" value="ECO:0007669"/>
    <property type="project" value="UniProtKB-KW"/>
</dbReference>
<evidence type="ECO:0000256" key="4">
    <source>
        <dbReference type="ARBA" id="ARBA00022723"/>
    </source>
</evidence>
<evidence type="ECO:0000256" key="1">
    <source>
        <dbReference type="ARBA" id="ARBA00001970"/>
    </source>
</evidence>
<dbReference type="EMBL" id="CP016094">
    <property type="protein sequence ID" value="AOS44024.1"/>
    <property type="molecule type" value="Genomic_DNA"/>
</dbReference>
<keyword evidence="6" id="KW-0408">Iron</keyword>
<dbReference type="PROSITE" id="PS51404">
    <property type="entry name" value="DYP_PEROXIDASE"/>
    <property type="match status" value="1"/>
</dbReference>
<keyword evidence="8" id="KW-1185">Reference proteome</keyword>
<dbReference type="PATRIC" id="fig|1838286.3.peg.1088"/>
<organism evidence="7 8">
    <name type="scientific">Lacunisphaera limnophila</name>
    <dbReference type="NCBI Taxonomy" id="1838286"/>
    <lineage>
        <taxon>Bacteria</taxon>
        <taxon>Pseudomonadati</taxon>
        <taxon>Verrucomicrobiota</taxon>
        <taxon>Opitutia</taxon>
        <taxon>Opitutales</taxon>
        <taxon>Opitutaceae</taxon>
        <taxon>Lacunisphaera</taxon>
    </lineage>
</organism>
<keyword evidence="3" id="KW-0349">Heme</keyword>
<sequence length="562" mass="62634">MLGGIALARTSLNLPAIRESSMPFPAFPPSLPLNRPGLSRDERQAEASFLDAVQGNILKGHGRDHQRLVFFRFPSGVDRARAAARAAATYDRERHMRPWIRSALEQYRQRSLRYRAVELRRQYSLQAEKWAMAESQQDVLQRLTALEDQVVVQYFSGLLLSRSGLEALGISPEEKAALHGSLETGMAAGMQGPLMGGSVDLSYWTKPYTEDFHGIFLLACKEEKALDEQLVPALKAWCGEHDISVWEEHIEPGCTWRDEGNPYGNGYHPPREPFGFVDGISMPQFFHEDREPAVRTPGTPPAWHSIDLQLENVFVRDGPLRGGSYVALLKLEQDVQGFREHEVKIVERLRACGFAADVAADLAPALIMGRNRHGHTPAQVLRSLPVPAGTDQNASRPPHLPAWLNEFDFEETRQSAGCPFHAHIRKSNPRAMSPTGLDKHAVGRVQPVRRGMIFDPARKLAAREAANTGAWPGFGDGVGLLFLAYMADPWTQFDQWHNTWARDTAFPTYDTANMDPVLFGHSEPVTHCGADQIPPLPPVVRRLGGAYLFAPAIHWLENLPTP</sequence>
<proteinExistence type="predicted"/>
<dbReference type="InterPro" id="IPR011008">
    <property type="entry name" value="Dimeric_a/b-barrel"/>
</dbReference>
<dbReference type="Proteomes" id="UP000095228">
    <property type="component" value="Chromosome"/>
</dbReference>
<dbReference type="PANTHER" id="PTHR30521:SF4">
    <property type="entry name" value="DEFERROCHELATASE"/>
    <property type="match status" value="1"/>
</dbReference>
<name>A0A1D8AT00_9BACT</name>
<keyword evidence="4" id="KW-0479">Metal-binding</keyword>
<evidence type="ECO:0000256" key="3">
    <source>
        <dbReference type="ARBA" id="ARBA00022617"/>
    </source>
</evidence>
<reference evidence="7 8" key="1">
    <citation type="submission" date="2016-06" db="EMBL/GenBank/DDBJ databases">
        <title>Three novel species with peptidoglycan cell walls form the new genus Lacunisphaera gen. nov. in the family Opitutaceae of the verrucomicrobial subdivision 4.</title>
        <authorList>
            <person name="Rast P."/>
            <person name="Gloeckner I."/>
            <person name="Jogler M."/>
            <person name="Boedeker C."/>
            <person name="Jeske O."/>
            <person name="Wiegand S."/>
            <person name="Reinhardt R."/>
            <person name="Schumann P."/>
            <person name="Rohde M."/>
            <person name="Spring S."/>
            <person name="Gloeckner F.O."/>
            <person name="Jogler C."/>
        </authorList>
    </citation>
    <scope>NUCLEOTIDE SEQUENCE [LARGE SCALE GENOMIC DNA]</scope>
    <source>
        <strain evidence="7 8">IG16b</strain>
    </source>
</reference>
<protein>
    <recommendedName>
        <fullName evidence="9">Dyp-type peroxidase family protein</fullName>
    </recommendedName>
</protein>
<keyword evidence="5" id="KW-0560">Oxidoreductase</keyword>
<dbReference type="GO" id="GO:0020037">
    <property type="term" value="F:heme binding"/>
    <property type="evidence" value="ECO:0007669"/>
    <property type="project" value="InterPro"/>
</dbReference>
<evidence type="ECO:0000313" key="7">
    <source>
        <dbReference type="EMBL" id="AOS44024.1"/>
    </source>
</evidence>
<keyword evidence="2" id="KW-0575">Peroxidase</keyword>
<evidence type="ECO:0000313" key="8">
    <source>
        <dbReference type="Proteomes" id="UP000095228"/>
    </source>
</evidence>
<evidence type="ECO:0000256" key="5">
    <source>
        <dbReference type="ARBA" id="ARBA00023002"/>
    </source>
</evidence>
<dbReference type="InterPro" id="IPR006314">
    <property type="entry name" value="Dyp_peroxidase"/>
</dbReference>